<protein>
    <submittedName>
        <fullName evidence="1">Uncharacterized protein</fullName>
    </submittedName>
</protein>
<dbReference type="STRING" id="1217799.DEALK_02570"/>
<name>A0A0W0GLA2_9CHLR</name>
<reference evidence="1 2" key="1">
    <citation type="submission" date="2015-06" db="EMBL/GenBank/DDBJ databases">
        <title>Genome sequence of the organohalide-respiring Dehalogenimonas alkenigignens type strain (IP3-3T).</title>
        <authorList>
            <person name="Key T.A."/>
            <person name="Richmond D.P."/>
            <person name="Bowman K.S."/>
            <person name="Cho Y.-J."/>
            <person name="Chun J."/>
            <person name="da Costa M.S."/>
            <person name="Rainey F.A."/>
            <person name="Moe W.M."/>
        </authorList>
    </citation>
    <scope>NUCLEOTIDE SEQUENCE [LARGE SCALE GENOMIC DNA]</scope>
    <source>
        <strain evidence="1 2">IP3-3</strain>
    </source>
</reference>
<sequence>MLDIFKLFKRGGIAQPETGQDVAFEAVRITDTEKRFENTVIRLVLSPSFRKELFTFLEQKGYLAYGQENKGIAQLIRYGLSGKNRAKLEKNREDLDLSKYAGMRFQLSQWYHDLNAMTLGLSASLEENRKLKQLLRDRGMSGIITEDEWDKWDREFIDMLFKRYVFGDDHPTEPSSTLTNS</sequence>
<proteinExistence type="predicted"/>
<accession>A0A0W0GLA2</accession>
<dbReference type="EMBL" id="LFDV01000001">
    <property type="protein sequence ID" value="KTB49344.1"/>
    <property type="molecule type" value="Genomic_DNA"/>
</dbReference>
<gene>
    <name evidence="1" type="ORF">DEALK_02570</name>
</gene>
<dbReference type="AlphaFoldDB" id="A0A0W0GLA2"/>
<dbReference type="Proteomes" id="UP000053947">
    <property type="component" value="Unassembled WGS sequence"/>
</dbReference>
<comment type="caution">
    <text evidence="1">The sequence shown here is derived from an EMBL/GenBank/DDBJ whole genome shotgun (WGS) entry which is preliminary data.</text>
</comment>
<organism evidence="1 2">
    <name type="scientific">Dehalogenimonas alkenigignens</name>
    <dbReference type="NCBI Taxonomy" id="1217799"/>
    <lineage>
        <taxon>Bacteria</taxon>
        <taxon>Bacillati</taxon>
        <taxon>Chloroflexota</taxon>
        <taxon>Dehalococcoidia</taxon>
        <taxon>Dehalococcoidales</taxon>
        <taxon>Dehalococcoidaceae</taxon>
        <taxon>Dehalogenimonas</taxon>
    </lineage>
</organism>
<evidence type="ECO:0000313" key="1">
    <source>
        <dbReference type="EMBL" id="KTB49344.1"/>
    </source>
</evidence>
<evidence type="ECO:0000313" key="2">
    <source>
        <dbReference type="Proteomes" id="UP000053947"/>
    </source>
</evidence>
<dbReference type="RefSeq" id="WP_058437970.1">
    <property type="nucleotide sequence ID" value="NZ_KQ758903.1"/>
</dbReference>
<keyword evidence="2" id="KW-1185">Reference proteome</keyword>